<dbReference type="EMBL" id="JAVRIB010000015">
    <property type="protein sequence ID" value="MDT0635925.1"/>
    <property type="molecule type" value="Genomic_DNA"/>
</dbReference>
<evidence type="ECO:0000256" key="4">
    <source>
        <dbReference type="PROSITE-ProRule" id="PRU00433"/>
    </source>
</evidence>
<accession>A0ABU3C2Z2</accession>
<dbReference type="Pfam" id="PF13442">
    <property type="entry name" value="Cytochrome_CBB3"/>
    <property type="match status" value="1"/>
</dbReference>
<name>A0ABU3C2Z2_9GAMM</name>
<comment type="caution">
    <text evidence="7">The sequence shown here is derived from an EMBL/GenBank/DDBJ whole genome shotgun (WGS) entry which is preliminary data.</text>
</comment>
<sequence>MKTVIITLVVLIVGAVIAVPTVVYSGLFNVAATWRDPAPVAWLLHSTYANSVAVRADEIQVPENLGGRERVLQGARNFMAMCSGCHTPPGKSKTPVSTGLNPPPPDLAEVIPHRTLAEAFWVIKNGVRMTGMPAFGPTHKDEELWALVAFLDQMSEATPEAYNTLVAQAKRSAPADDGHGHRHGNEPESAGQNAHDAGGHGEPGHHDTKPAHGQSSDMQGMDMGQEDTAPPAAESASPSHGAPGHHDKQPAPQPESADDGHDHQH</sequence>
<dbReference type="PROSITE" id="PS51007">
    <property type="entry name" value="CYTC"/>
    <property type="match status" value="1"/>
</dbReference>
<reference evidence="7 8" key="1">
    <citation type="submission" date="2023-09" db="EMBL/GenBank/DDBJ databases">
        <authorList>
            <person name="Rey-Velasco X."/>
        </authorList>
    </citation>
    <scope>NUCLEOTIDE SEQUENCE [LARGE SCALE GENOMIC DNA]</scope>
    <source>
        <strain evidence="7 8">W335</strain>
    </source>
</reference>
<keyword evidence="2 4" id="KW-0479">Metal-binding</keyword>
<evidence type="ECO:0000313" key="7">
    <source>
        <dbReference type="EMBL" id="MDT0635925.1"/>
    </source>
</evidence>
<evidence type="ECO:0000313" key="8">
    <source>
        <dbReference type="Proteomes" id="UP001251857"/>
    </source>
</evidence>
<gene>
    <name evidence="7" type="ORF">RM532_13300</name>
</gene>
<evidence type="ECO:0000256" key="5">
    <source>
        <dbReference type="SAM" id="MobiDB-lite"/>
    </source>
</evidence>
<protein>
    <submittedName>
        <fullName evidence="7">Cytochrome c</fullName>
    </submittedName>
</protein>
<feature type="domain" description="Cytochrome c" evidence="6">
    <location>
        <begin position="69"/>
        <end position="155"/>
    </location>
</feature>
<feature type="compositionally biased region" description="Low complexity" evidence="5">
    <location>
        <begin position="229"/>
        <end position="242"/>
    </location>
</feature>
<feature type="region of interest" description="Disordered" evidence="5">
    <location>
        <begin position="170"/>
        <end position="265"/>
    </location>
</feature>
<dbReference type="Proteomes" id="UP001251857">
    <property type="component" value="Unassembled WGS sequence"/>
</dbReference>
<keyword evidence="1 4" id="KW-0349">Heme</keyword>
<feature type="compositionally biased region" description="Basic and acidic residues" evidence="5">
    <location>
        <begin position="173"/>
        <end position="186"/>
    </location>
</feature>
<dbReference type="SUPFAM" id="SSF46626">
    <property type="entry name" value="Cytochrome c"/>
    <property type="match status" value="1"/>
</dbReference>
<keyword evidence="8" id="KW-1185">Reference proteome</keyword>
<evidence type="ECO:0000256" key="3">
    <source>
        <dbReference type="ARBA" id="ARBA00023004"/>
    </source>
</evidence>
<keyword evidence="3 4" id="KW-0408">Iron</keyword>
<evidence type="ECO:0000256" key="2">
    <source>
        <dbReference type="ARBA" id="ARBA00022723"/>
    </source>
</evidence>
<dbReference type="Gene3D" id="1.10.760.10">
    <property type="entry name" value="Cytochrome c-like domain"/>
    <property type="match status" value="1"/>
</dbReference>
<organism evidence="7 8">
    <name type="scientific">Spectribacter hydrogenoxidans</name>
    <dbReference type="NCBI Taxonomy" id="3075608"/>
    <lineage>
        <taxon>Bacteria</taxon>
        <taxon>Pseudomonadati</taxon>
        <taxon>Pseudomonadota</taxon>
        <taxon>Gammaproteobacteria</taxon>
        <taxon>Salinisphaerales</taxon>
        <taxon>Salinisphaeraceae</taxon>
        <taxon>Spectribacter</taxon>
    </lineage>
</organism>
<dbReference type="InterPro" id="IPR036909">
    <property type="entry name" value="Cyt_c-like_dom_sf"/>
</dbReference>
<proteinExistence type="predicted"/>
<evidence type="ECO:0000259" key="6">
    <source>
        <dbReference type="PROSITE" id="PS51007"/>
    </source>
</evidence>
<dbReference type="InterPro" id="IPR009056">
    <property type="entry name" value="Cyt_c-like_dom"/>
</dbReference>
<dbReference type="RefSeq" id="WP_311653820.1">
    <property type="nucleotide sequence ID" value="NZ_JAVRIB010000015.1"/>
</dbReference>
<evidence type="ECO:0000256" key="1">
    <source>
        <dbReference type="ARBA" id="ARBA00022617"/>
    </source>
</evidence>
<feature type="compositionally biased region" description="Basic and acidic residues" evidence="5">
    <location>
        <begin position="197"/>
        <end position="210"/>
    </location>
</feature>